<evidence type="ECO:0000313" key="1">
    <source>
        <dbReference type="EMBL" id="EDR11632.1"/>
    </source>
</evidence>
<proteinExistence type="predicted"/>
<organism evidence="2">
    <name type="scientific">Laccaria bicolor (strain S238N-H82 / ATCC MYA-4686)</name>
    <name type="common">Bicoloured deceiver</name>
    <name type="synonym">Laccaria laccata var. bicolor</name>
    <dbReference type="NCBI Taxonomy" id="486041"/>
    <lineage>
        <taxon>Eukaryota</taxon>
        <taxon>Fungi</taxon>
        <taxon>Dikarya</taxon>
        <taxon>Basidiomycota</taxon>
        <taxon>Agaricomycotina</taxon>
        <taxon>Agaricomycetes</taxon>
        <taxon>Agaricomycetidae</taxon>
        <taxon>Agaricales</taxon>
        <taxon>Agaricineae</taxon>
        <taxon>Hydnangiaceae</taxon>
        <taxon>Laccaria</taxon>
    </lineage>
</organism>
<dbReference type="HOGENOM" id="CLU_2961185_0_0_1"/>
<dbReference type="InParanoid" id="B0D1G5"/>
<dbReference type="OrthoDB" id="10520207at2759"/>
<dbReference type="AlphaFoldDB" id="B0D1G5"/>
<sequence length="59" mass="6665">MTRDWWDFPPSNLGSEHFELSKALLNVWPWYSSTGMTRSGSPSSHAEIIRGGEQVMALI</sequence>
<dbReference type="KEGG" id="lbc:LACBIDRAFT_314050"/>
<evidence type="ECO:0000313" key="2">
    <source>
        <dbReference type="Proteomes" id="UP000001194"/>
    </source>
</evidence>
<gene>
    <name evidence="1" type="ORF">LACBIDRAFT_314050</name>
</gene>
<protein>
    <submittedName>
        <fullName evidence="1">Predicted protein</fullName>
    </submittedName>
</protein>
<dbReference type="RefSeq" id="XP_001877529.1">
    <property type="nucleotide sequence ID" value="XM_001877494.1"/>
</dbReference>
<dbReference type="EMBL" id="DS547095">
    <property type="protein sequence ID" value="EDR11632.1"/>
    <property type="molecule type" value="Genomic_DNA"/>
</dbReference>
<keyword evidence="2" id="KW-1185">Reference proteome</keyword>
<reference evidence="1 2" key="1">
    <citation type="journal article" date="2008" name="Nature">
        <title>The genome of Laccaria bicolor provides insights into mycorrhizal symbiosis.</title>
        <authorList>
            <person name="Martin F."/>
            <person name="Aerts A."/>
            <person name="Ahren D."/>
            <person name="Brun A."/>
            <person name="Danchin E.G.J."/>
            <person name="Duchaussoy F."/>
            <person name="Gibon J."/>
            <person name="Kohler A."/>
            <person name="Lindquist E."/>
            <person name="Pereda V."/>
            <person name="Salamov A."/>
            <person name="Shapiro H.J."/>
            <person name="Wuyts J."/>
            <person name="Blaudez D."/>
            <person name="Buee M."/>
            <person name="Brokstein P."/>
            <person name="Canbaeck B."/>
            <person name="Cohen D."/>
            <person name="Courty P.E."/>
            <person name="Coutinho P.M."/>
            <person name="Delaruelle C."/>
            <person name="Detter J.C."/>
            <person name="Deveau A."/>
            <person name="DiFazio S."/>
            <person name="Duplessis S."/>
            <person name="Fraissinet-Tachet L."/>
            <person name="Lucic E."/>
            <person name="Frey-Klett P."/>
            <person name="Fourrey C."/>
            <person name="Feussner I."/>
            <person name="Gay G."/>
            <person name="Grimwood J."/>
            <person name="Hoegger P.J."/>
            <person name="Jain P."/>
            <person name="Kilaru S."/>
            <person name="Labbe J."/>
            <person name="Lin Y.C."/>
            <person name="Legue V."/>
            <person name="Le Tacon F."/>
            <person name="Marmeisse R."/>
            <person name="Melayah D."/>
            <person name="Montanini B."/>
            <person name="Muratet M."/>
            <person name="Nehls U."/>
            <person name="Niculita-Hirzel H."/>
            <person name="Oudot-Le Secq M.P."/>
            <person name="Peter M."/>
            <person name="Quesneville H."/>
            <person name="Rajashekar B."/>
            <person name="Reich M."/>
            <person name="Rouhier N."/>
            <person name="Schmutz J."/>
            <person name="Yin T."/>
            <person name="Chalot M."/>
            <person name="Henrissat B."/>
            <person name="Kuees U."/>
            <person name="Lucas S."/>
            <person name="Van de Peer Y."/>
            <person name="Podila G.K."/>
            <person name="Polle A."/>
            <person name="Pukkila P.J."/>
            <person name="Richardson P.M."/>
            <person name="Rouze P."/>
            <person name="Sanders I.R."/>
            <person name="Stajich J.E."/>
            <person name="Tunlid A."/>
            <person name="Tuskan G."/>
            <person name="Grigoriev I.V."/>
        </authorList>
    </citation>
    <scope>NUCLEOTIDE SEQUENCE [LARGE SCALE GENOMIC DNA]</scope>
    <source>
        <strain evidence="2">S238N-H82 / ATCC MYA-4686</strain>
    </source>
</reference>
<accession>B0D1G5</accession>
<dbReference type="Proteomes" id="UP000001194">
    <property type="component" value="Unassembled WGS sequence"/>
</dbReference>
<dbReference type="GeneID" id="6073247"/>
<name>B0D1G5_LACBS</name>